<reference evidence="9" key="2">
    <citation type="journal article" date="2018" name="Plant J.">
        <title>The Sorghum bicolor reference genome: improved assembly, gene annotations, a transcriptome atlas, and signatures of genome organization.</title>
        <authorList>
            <person name="McCormick R.F."/>
            <person name="Truong S.K."/>
            <person name="Sreedasyam A."/>
            <person name="Jenkins J."/>
            <person name="Shu S."/>
            <person name="Sims D."/>
            <person name="Kennedy M."/>
            <person name="Amirebrahimi M."/>
            <person name="Weers B.D."/>
            <person name="McKinley B."/>
            <person name="Mattison A."/>
            <person name="Morishige D.T."/>
            <person name="Grimwood J."/>
            <person name="Schmutz J."/>
            <person name="Mullet J.E."/>
        </authorList>
    </citation>
    <scope>NUCLEOTIDE SEQUENCE [LARGE SCALE GENOMIC DNA]</scope>
    <source>
        <strain evidence="9">cv. BTx623</strain>
    </source>
</reference>
<evidence type="ECO:0000256" key="3">
    <source>
        <dbReference type="ARBA" id="ARBA00022692"/>
    </source>
</evidence>
<protein>
    <recommendedName>
        <fullName evidence="10">Sulfite exporter TauE/SafE family protein</fullName>
    </recommendedName>
</protein>
<evidence type="ECO:0000256" key="4">
    <source>
        <dbReference type="ARBA" id="ARBA00022989"/>
    </source>
</evidence>
<gene>
    <name evidence="8" type="ORF">SORBI_3003G320600</name>
</gene>
<keyword evidence="5 6" id="KW-0472">Membrane</keyword>
<dbReference type="EMBL" id="CM000762">
    <property type="protein sequence ID" value="OQU87698.1"/>
    <property type="molecule type" value="Genomic_DNA"/>
</dbReference>
<dbReference type="PANTHER" id="PTHR14255">
    <property type="entry name" value="CEREBLON"/>
    <property type="match status" value="1"/>
</dbReference>
<evidence type="ECO:0000256" key="2">
    <source>
        <dbReference type="ARBA" id="ARBA00009142"/>
    </source>
</evidence>
<feature type="transmembrane region" description="Helical" evidence="6">
    <location>
        <begin position="483"/>
        <end position="505"/>
    </location>
</feature>
<name>A0A1W0VZY2_SORBI</name>
<dbReference type="GO" id="GO:0031464">
    <property type="term" value="C:Cul4A-RING E3 ubiquitin ligase complex"/>
    <property type="evidence" value="ECO:0000318"/>
    <property type="project" value="GO_Central"/>
</dbReference>
<evidence type="ECO:0000256" key="6">
    <source>
        <dbReference type="SAM" id="Phobius"/>
    </source>
</evidence>
<feature type="transmembrane region" description="Helical" evidence="6">
    <location>
        <begin position="197"/>
        <end position="219"/>
    </location>
</feature>
<feature type="transmembrane region" description="Helical" evidence="6">
    <location>
        <begin position="453"/>
        <end position="471"/>
    </location>
</feature>
<dbReference type="FunCoup" id="A0A1W0VZY2">
    <property type="interactions" value="192"/>
</dbReference>
<feature type="transmembrane region" description="Helical" evidence="6">
    <location>
        <begin position="296"/>
        <end position="316"/>
    </location>
</feature>
<evidence type="ECO:0000256" key="5">
    <source>
        <dbReference type="ARBA" id="ARBA00023136"/>
    </source>
</evidence>
<reference evidence="8 9" key="1">
    <citation type="journal article" date="2009" name="Nature">
        <title>The Sorghum bicolor genome and the diversification of grasses.</title>
        <authorList>
            <person name="Paterson A.H."/>
            <person name="Bowers J.E."/>
            <person name="Bruggmann R."/>
            <person name="Dubchak I."/>
            <person name="Grimwood J."/>
            <person name="Gundlach H."/>
            <person name="Haberer G."/>
            <person name="Hellsten U."/>
            <person name="Mitros T."/>
            <person name="Poliakov A."/>
            <person name="Schmutz J."/>
            <person name="Spannagl M."/>
            <person name="Tang H."/>
            <person name="Wang X."/>
            <person name="Wicker T."/>
            <person name="Bharti A.K."/>
            <person name="Chapman J."/>
            <person name="Feltus F.A."/>
            <person name="Gowik U."/>
            <person name="Grigoriev I.V."/>
            <person name="Lyons E."/>
            <person name="Maher C.A."/>
            <person name="Martis M."/>
            <person name="Narechania A."/>
            <person name="Otillar R.P."/>
            <person name="Penning B.W."/>
            <person name="Salamov A.A."/>
            <person name="Wang Y."/>
            <person name="Zhang L."/>
            <person name="Carpita N.C."/>
            <person name="Freeling M."/>
            <person name="Gingle A.R."/>
            <person name="Hash C.T."/>
            <person name="Keller B."/>
            <person name="Klein P."/>
            <person name="Kresovich S."/>
            <person name="McCann M.C."/>
            <person name="Ming R."/>
            <person name="Peterson D.G."/>
            <person name="Mehboob-ur-Rahman"/>
            <person name="Ware D."/>
            <person name="Westhoff P."/>
            <person name="Mayer K.F."/>
            <person name="Messing J."/>
            <person name="Rokhsar D.S."/>
        </authorList>
    </citation>
    <scope>NUCLEOTIDE SEQUENCE [LARGE SCALE GENOMIC DNA]</scope>
    <source>
        <strain evidence="9">cv. BTx623</strain>
    </source>
</reference>
<feature type="transmembrane region" description="Helical" evidence="6">
    <location>
        <begin position="57"/>
        <end position="75"/>
    </location>
</feature>
<dbReference type="Gramene" id="OQU87698">
    <property type="protein sequence ID" value="OQU87698"/>
    <property type="gene ID" value="SORBI_3003G320600"/>
</dbReference>
<dbReference type="AlphaFoldDB" id="A0A1W0VZY2"/>
<keyword evidence="9" id="KW-1185">Reference proteome</keyword>
<comment type="subcellular location">
    <subcellularLocation>
        <location evidence="1">Membrane</location>
        <topology evidence="1">Multi-pass membrane protein</topology>
    </subcellularLocation>
</comment>
<evidence type="ECO:0000313" key="8">
    <source>
        <dbReference type="EMBL" id="OQU87698.1"/>
    </source>
</evidence>
<proteinExistence type="inferred from homology"/>
<dbReference type="OMA" id="PPQWREH"/>
<dbReference type="GO" id="GO:0043161">
    <property type="term" value="P:proteasome-mediated ubiquitin-dependent protein catabolic process"/>
    <property type="evidence" value="ECO:0000318"/>
    <property type="project" value="GO_Central"/>
</dbReference>
<keyword evidence="4 6" id="KW-1133">Transmembrane helix</keyword>
<dbReference type="InterPro" id="IPR002781">
    <property type="entry name" value="TM_pro_TauE-like"/>
</dbReference>
<dbReference type="STRING" id="4558.A0A1W0VZY2"/>
<feature type="transmembrane region" description="Helical" evidence="6">
    <location>
        <begin position="429"/>
        <end position="447"/>
    </location>
</feature>
<feature type="transmembrane region" description="Helical" evidence="6">
    <location>
        <begin position="332"/>
        <end position="353"/>
    </location>
</feature>
<dbReference type="GO" id="GO:0016020">
    <property type="term" value="C:membrane"/>
    <property type="evidence" value="ECO:0007669"/>
    <property type="project" value="UniProtKB-SubCell"/>
</dbReference>
<sequence>MSLSIFLMTLQNFFLCVLTQLVRQDSSRIKVEPQTYLLSVPRSKQSTKPTMTRTTQLFPLVGAAIAVSFLSAAAASNTTTSSLQSLLAEVSQWRETQLGDPSSSPGGGAAHAGVRPNIVASWVLSFLAASVSSAGGVGGGSLFLPILNLVAGLGLKRATAYSSFMVTGGAASNVLYNLASRSSTGTGGGGRLIDYDIALLFQPCLLLGVSIGVVCNVVFPEWLITLLFSVFLASCTAKTCRAGVKIWRSESGGAGTARGDHHHGIGKEPLLLRLPLGTSDGDAEGGGRGNGAGFPWADVALLVMVWLCFFALHVLIGDKHGKGVIRIRPCSVAYWLITLSQLPAAVAFTGYIIHSKRKKRVVPSQEDGKQEDLVDTGVETTLPSLTLPLAAFVTGALSGLFGIGGGLLLNPVLLQIGIPPQTAAATSSFMVLFCASMSMVQFILLGVEGIGQASIYAGICFVASVVGVVVIQRAIRKSGRVSLIVFLVTAIMALSTVIVTCFGALDVWMQYTSGEYMGFKLLC</sequence>
<dbReference type="eggNOG" id="ENOG502QUAQ">
    <property type="taxonomic scope" value="Eukaryota"/>
</dbReference>
<feature type="transmembrane region" description="Helical" evidence="6">
    <location>
        <begin position="122"/>
        <end position="146"/>
    </location>
</feature>
<dbReference type="PANTHER" id="PTHR14255:SF3">
    <property type="entry name" value="SULFITE EXPORTER TAUE_SAFE FAMILY PROTEIN 5-RELATED"/>
    <property type="match status" value="1"/>
</dbReference>
<feature type="chain" id="PRO_5013388858" description="Sulfite exporter TauE/SafE family protein" evidence="7">
    <location>
        <begin position="25"/>
        <end position="523"/>
    </location>
</feature>
<keyword evidence="3 6" id="KW-0812">Transmembrane</keyword>
<feature type="transmembrane region" description="Helical" evidence="6">
    <location>
        <begin position="389"/>
        <end position="409"/>
    </location>
</feature>
<evidence type="ECO:0008006" key="10">
    <source>
        <dbReference type="Google" id="ProtNLM"/>
    </source>
</evidence>
<evidence type="ECO:0000313" key="9">
    <source>
        <dbReference type="Proteomes" id="UP000000768"/>
    </source>
</evidence>
<evidence type="ECO:0000256" key="1">
    <source>
        <dbReference type="ARBA" id="ARBA00004141"/>
    </source>
</evidence>
<dbReference type="Proteomes" id="UP000000768">
    <property type="component" value="Chromosome 3"/>
</dbReference>
<dbReference type="Pfam" id="PF01925">
    <property type="entry name" value="TauE"/>
    <property type="match status" value="2"/>
</dbReference>
<keyword evidence="7" id="KW-0732">Signal</keyword>
<comment type="similarity">
    <text evidence="2">Belongs to the 4-toluene sulfonate uptake permease (TSUP) (TC 2.A.102) family.</text>
</comment>
<organism evidence="8 9">
    <name type="scientific">Sorghum bicolor</name>
    <name type="common">Sorghum</name>
    <name type="synonym">Sorghum vulgare</name>
    <dbReference type="NCBI Taxonomy" id="4558"/>
    <lineage>
        <taxon>Eukaryota</taxon>
        <taxon>Viridiplantae</taxon>
        <taxon>Streptophyta</taxon>
        <taxon>Embryophyta</taxon>
        <taxon>Tracheophyta</taxon>
        <taxon>Spermatophyta</taxon>
        <taxon>Magnoliopsida</taxon>
        <taxon>Liliopsida</taxon>
        <taxon>Poales</taxon>
        <taxon>Poaceae</taxon>
        <taxon>PACMAD clade</taxon>
        <taxon>Panicoideae</taxon>
        <taxon>Andropogonodae</taxon>
        <taxon>Andropogoneae</taxon>
        <taxon>Sorghinae</taxon>
        <taxon>Sorghum</taxon>
    </lineage>
</organism>
<dbReference type="InParanoid" id="A0A1W0VZY2"/>
<evidence type="ECO:0000256" key="7">
    <source>
        <dbReference type="SAM" id="SignalP"/>
    </source>
</evidence>
<feature type="signal peptide" evidence="7">
    <location>
        <begin position="1"/>
        <end position="24"/>
    </location>
</feature>
<accession>A0A1W0VZY2</accession>